<gene>
    <name evidence="1" type="ORF">EVAR_35825_1</name>
</gene>
<sequence length="255" mass="28794">MQSIDYFDNECSSHHRRGMVMYNVVLTAARCHPTTQGRDDVKNLIRNHPIADASSHNLFIIPNRLDLEIPSYELARVDILRVQTLHQCMFKLKPPNSRPVRVEILRLQTLHQFQHSSLEAYVVNSSTPVKLQNRPPSRDERSVFLLMTALRPRRLWTSRRYVCTRDTPRFHKFPIEVNLDATSGGGSEVGRVDLAPGCAGVDPDDGRTDRRVPNLFVRGTPQAAGRGLCRRIEDGGGSWLSTSNRKICGCVLLNG</sequence>
<name>A0A4C1WW66_EUMVA</name>
<reference evidence="1 2" key="1">
    <citation type="journal article" date="2019" name="Commun. Biol.">
        <title>The bagworm genome reveals a unique fibroin gene that provides high tensile strength.</title>
        <authorList>
            <person name="Kono N."/>
            <person name="Nakamura H."/>
            <person name="Ohtoshi R."/>
            <person name="Tomita M."/>
            <person name="Numata K."/>
            <person name="Arakawa K."/>
        </authorList>
    </citation>
    <scope>NUCLEOTIDE SEQUENCE [LARGE SCALE GENOMIC DNA]</scope>
</reference>
<dbReference type="Proteomes" id="UP000299102">
    <property type="component" value="Unassembled WGS sequence"/>
</dbReference>
<dbReference type="AlphaFoldDB" id="A0A4C1WW66"/>
<protein>
    <submittedName>
        <fullName evidence="1">Uncharacterized protein</fullName>
    </submittedName>
</protein>
<evidence type="ECO:0000313" key="1">
    <source>
        <dbReference type="EMBL" id="GBP55591.1"/>
    </source>
</evidence>
<keyword evidence="2" id="KW-1185">Reference proteome</keyword>
<evidence type="ECO:0000313" key="2">
    <source>
        <dbReference type="Proteomes" id="UP000299102"/>
    </source>
</evidence>
<dbReference type="EMBL" id="BGZK01000673">
    <property type="protein sequence ID" value="GBP55591.1"/>
    <property type="molecule type" value="Genomic_DNA"/>
</dbReference>
<proteinExistence type="predicted"/>
<organism evidence="1 2">
    <name type="scientific">Eumeta variegata</name>
    <name type="common">Bagworm moth</name>
    <name type="synonym">Eumeta japonica</name>
    <dbReference type="NCBI Taxonomy" id="151549"/>
    <lineage>
        <taxon>Eukaryota</taxon>
        <taxon>Metazoa</taxon>
        <taxon>Ecdysozoa</taxon>
        <taxon>Arthropoda</taxon>
        <taxon>Hexapoda</taxon>
        <taxon>Insecta</taxon>
        <taxon>Pterygota</taxon>
        <taxon>Neoptera</taxon>
        <taxon>Endopterygota</taxon>
        <taxon>Lepidoptera</taxon>
        <taxon>Glossata</taxon>
        <taxon>Ditrysia</taxon>
        <taxon>Tineoidea</taxon>
        <taxon>Psychidae</taxon>
        <taxon>Oiketicinae</taxon>
        <taxon>Eumeta</taxon>
    </lineage>
</organism>
<comment type="caution">
    <text evidence="1">The sequence shown here is derived from an EMBL/GenBank/DDBJ whole genome shotgun (WGS) entry which is preliminary data.</text>
</comment>
<accession>A0A4C1WW66</accession>